<name>I3ZJP3_TERRK</name>
<dbReference type="Proteomes" id="UP000006056">
    <property type="component" value="Chromosome"/>
</dbReference>
<dbReference type="KEGG" id="trs:Terro_3243"/>
<dbReference type="EMBL" id="CP003379">
    <property type="protein sequence ID" value="AFL89461.1"/>
    <property type="molecule type" value="Genomic_DNA"/>
</dbReference>
<dbReference type="Pfam" id="PF01202">
    <property type="entry name" value="SKI"/>
    <property type="match status" value="1"/>
</dbReference>
<proteinExistence type="inferred from homology"/>
<reference evidence="8 9" key="1">
    <citation type="submission" date="2012-06" db="EMBL/GenBank/DDBJ databases">
        <title>Complete genome of Terriglobus roseus DSM 18391.</title>
        <authorList>
            <consortium name="US DOE Joint Genome Institute (JGI-PGF)"/>
            <person name="Lucas S."/>
            <person name="Copeland A."/>
            <person name="Lapidus A."/>
            <person name="Glavina del Rio T."/>
            <person name="Dalin E."/>
            <person name="Tice H."/>
            <person name="Bruce D."/>
            <person name="Goodwin L."/>
            <person name="Pitluck S."/>
            <person name="Peters L."/>
            <person name="Mikhailova N."/>
            <person name="Munk A.C.C."/>
            <person name="Kyrpides N."/>
            <person name="Mavromatis K."/>
            <person name="Ivanova N."/>
            <person name="Brettin T."/>
            <person name="Detter J.C."/>
            <person name="Han C."/>
            <person name="Larimer F."/>
            <person name="Land M."/>
            <person name="Hauser L."/>
            <person name="Markowitz V."/>
            <person name="Cheng J.-F."/>
            <person name="Hugenholtz P."/>
            <person name="Woyke T."/>
            <person name="Wu D."/>
            <person name="Brambilla E."/>
            <person name="Klenk H.-P."/>
            <person name="Eisen J.A."/>
        </authorList>
    </citation>
    <scope>NUCLEOTIDE SEQUENCE [LARGE SCALE GENOMIC DNA]</scope>
    <source>
        <strain evidence="9">DSM 18391 / NRRL B-41598 / KBS 63</strain>
    </source>
</reference>
<evidence type="ECO:0000313" key="8">
    <source>
        <dbReference type="EMBL" id="AFL89461.1"/>
    </source>
</evidence>
<dbReference type="HAMAP" id="MF_00109">
    <property type="entry name" value="Shikimate_kinase"/>
    <property type="match status" value="1"/>
</dbReference>
<dbReference type="SUPFAM" id="SSF52540">
    <property type="entry name" value="P-loop containing nucleoside triphosphate hydrolases"/>
    <property type="match status" value="1"/>
</dbReference>
<dbReference type="PANTHER" id="PTHR21087">
    <property type="entry name" value="SHIKIMATE KINASE"/>
    <property type="match status" value="1"/>
</dbReference>
<dbReference type="AlphaFoldDB" id="I3ZJP3"/>
<comment type="catalytic activity">
    <reaction evidence="7">
        <text>shikimate + ATP = 3-phosphoshikimate + ADP + H(+)</text>
        <dbReference type="Rhea" id="RHEA:13121"/>
        <dbReference type="ChEBI" id="CHEBI:15378"/>
        <dbReference type="ChEBI" id="CHEBI:30616"/>
        <dbReference type="ChEBI" id="CHEBI:36208"/>
        <dbReference type="ChEBI" id="CHEBI:145989"/>
        <dbReference type="ChEBI" id="CHEBI:456216"/>
        <dbReference type="EC" id="2.7.1.71"/>
    </reaction>
</comment>
<dbReference type="GO" id="GO:0005524">
    <property type="term" value="F:ATP binding"/>
    <property type="evidence" value="ECO:0007669"/>
    <property type="project" value="UniProtKB-UniRule"/>
</dbReference>
<dbReference type="eggNOG" id="COG0703">
    <property type="taxonomic scope" value="Bacteria"/>
</dbReference>
<dbReference type="GO" id="GO:0008652">
    <property type="term" value="P:amino acid biosynthetic process"/>
    <property type="evidence" value="ECO:0007669"/>
    <property type="project" value="UniProtKB-KW"/>
</dbReference>
<dbReference type="OrthoDB" id="9800332at2"/>
<dbReference type="UniPathway" id="UPA00053">
    <property type="reaction ID" value="UER00088"/>
</dbReference>
<evidence type="ECO:0000256" key="5">
    <source>
        <dbReference type="ARBA" id="ARBA00022840"/>
    </source>
</evidence>
<dbReference type="GO" id="GO:0009423">
    <property type="term" value="P:chorismate biosynthetic process"/>
    <property type="evidence" value="ECO:0007669"/>
    <property type="project" value="UniProtKB-UniRule"/>
</dbReference>
<keyword evidence="1 7" id="KW-0028">Amino-acid biosynthesis</keyword>
<evidence type="ECO:0000313" key="9">
    <source>
        <dbReference type="Proteomes" id="UP000006056"/>
    </source>
</evidence>
<keyword evidence="7" id="KW-0460">Magnesium</keyword>
<keyword evidence="2 7" id="KW-0808">Transferase</keyword>
<organism evidence="8 9">
    <name type="scientific">Terriglobus roseus (strain DSM 18391 / NRRL B-41598 / KBS 63)</name>
    <dbReference type="NCBI Taxonomy" id="926566"/>
    <lineage>
        <taxon>Bacteria</taxon>
        <taxon>Pseudomonadati</taxon>
        <taxon>Acidobacteriota</taxon>
        <taxon>Terriglobia</taxon>
        <taxon>Terriglobales</taxon>
        <taxon>Acidobacteriaceae</taxon>
        <taxon>Terriglobus</taxon>
    </lineage>
</organism>
<sequence length="190" mass="20651">MTSMLAEPTTDNITPTAPLSADRIVLTGFMGAGKSTVGRLLAAELGWQFADVDAEVEERYGSTIAQMFSALGEAEFRRRESAVIARALGRGNVVIALGGGAPETLTNRLLLEQTTRTAVVFLDAPFEILFDRCVLQEGAAVRPLLMDADAAAQRFRQRAPIYRRCAKHHVSTADQHPQETVTAVLRLLRA</sequence>
<feature type="binding site" evidence="7">
    <location>
        <position position="158"/>
    </location>
    <ligand>
        <name>substrate</name>
    </ligand>
</feature>
<comment type="function">
    <text evidence="7">Catalyzes the specific phosphorylation of the 3-hydroxyl group of shikimic acid using ATP as a cosubstrate.</text>
</comment>
<feature type="binding site" evidence="7">
    <location>
        <position position="142"/>
    </location>
    <ligand>
        <name>ATP</name>
        <dbReference type="ChEBI" id="CHEBI:30616"/>
    </ligand>
</feature>
<keyword evidence="7" id="KW-0479">Metal-binding</keyword>
<feature type="binding site" evidence="7">
    <location>
        <position position="175"/>
    </location>
    <ligand>
        <name>ATP</name>
        <dbReference type="ChEBI" id="CHEBI:30616"/>
    </ligand>
</feature>
<comment type="cofactor">
    <cofactor evidence="7">
        <name>Mg(2+)</name>
        <dbReference type="ChEBI" id="CHEBI:18420"/>
    </cofactor>
    <text evidence="7">Binds 1 Mg(2+) ion per subunit.</text>
</comment>
<dbReference type="RefSeq" id="WP_014786722.1">
    <property type="nucleotide sequence ID" value="NC_018014.1"/>
</dbReference>
<keyword evidence="6 7" id="KW-0057">Aromatic amino acid biosynthesis</keyword>
<evidence type="ECO:0000256" key="6">
    <source>
        <dbReference type="ARBA" id="ARBA00023141"/>
    </source>
</evidence>
<feature type="binding site" evidence="7">
    <location>
        <position position="53"/>
    </location>
    <ligand>
        <name>substrate</name>
    </ligand>
</feature>
<protein>
    <recommendedName>
        <fullName evidence="7">Shikimate kinase</fullName>
        <shortName evidence="7">SK</shortName>
        <ecNumber evidence="7">2.7.1.71</ecNumber>
    </recommendedName>
</protein>
<feature type="binding site" evidence="7">
    <location>
        <position position="35"/>
    </location>
    <ligand>
        <name>Mg(2+)</name>
        <dbReference type="ChEBI" id="CHEBI:18420"/>
    </ligand>
</feature>
<comment type="subunit">
    <text evidence="7">Monomer.</text>
</comment>
<feature type="binding site" evidence="7">
    <location>
        <position position="99"/>
    </location>
    <ligand>
        <name>substrate</name>
    </ligand>
</feature>
<evidence type="ECO:0000256" key="7">
    <source>
        <dbReference type="HAMAP-Rule" id="MF_00109"/>
    </source>
</evidence>
<comment type="similarity">
    <text evidence="7">Belongs to the shikimate kinase family.</text>
</comment>
<dbReference type="GO" id="GO:0005829">
    <property type="term" value="C:cytosol"/>
    <property type="evidence" value="ECO:0007669"/>
    <property type="project" value="TreeGrafter"/>
</dbReference>
<keyword evidence="9" id="KW-1185">Reference proteome</keyword>
<feature type="binding site" evidence="7">
    <location>
        <position position="77"/>
    </location>
    <ligand>
        <name>substrate</name>
    </ligand>
</feature>
<keyword evidence="5 7" id="KW-0067">ATP-binding</keyword>
<accession>I3ZJP3</accession>
<dbReference type="CDD" id="cd00464">
    <property type="entry name" value="SK"/>
    <property type="match status" value="1"/>
</dbReference>
<dbReference type="GO" id="GO:0004765">
    <property type="term" value="F:shikimate kinase activity"/>
    <property type="evidence" value="ECO:0007669"/>
    <property type="project" value="UniProtKB-UniRule"/>
</dbReference>
<keyword evidence="4 7" id="KW-0418">Kinase</keyword>
<dbReference type="InterPro" id="IPR000623">
    <property type="entry name" value="Shikimate_kinase/TSH1"/>
</dbReference>
<dbReference type="InterPro" id="IPR031322">
    <property type="entry name" value="Shikimate/glucono_kinase"/>
</dbReference>
<dbReference type="GO" id="GO:0009073">
    <property type="term" value="P:aromatic amino acid family biosynthetic process"/>
    <property type="evidence" value="ECO:0007669"/>
    <property type="project" value="UniProtKB-KW"/>
</dbReference>
<evidence type="ECO:0000256" key="4">
    <source>
        <dbReference type="ARBA" id="ARBA00022777"/>
    </source>
</evidence>
<dbReference type="EC" id="2.7.1.71" evidence="7"/>
<evidence type="ECO:0000256" key="3">
    <source>
        <dbReference type="ARBA" id="ARBA00022741"/>
    </source>
</evidence>
<feature type="binding site" evidence="7">
    <location>
        <begin position="31"/>
        <end position="36"/>
    </location>
    <ligand>
        <name>ATP</name>
        <dbReference type="ChEBI" id="CHEBI:30616"/>
    </ligand>
</feature>
<comment type="subcellular location">
    <subcellularLocation>
        <location evidence="7">Cytoplasm</location>
    </subcellularLocation>
</comment>
<gene>
    <name evidence="7" type="primary">aroK</name>
    <name evidence="8" type="ordered locus">Terro_3243</name>
</gene>
<dbReference type="PRINTS" id="PR01100">
    <property type="entry name" value="SHIKIMTKNASE"/>
</dbReference>
<dbReference type="Gene3D" id="3.40.50.300">
    <property type="entry name" value="P-loop containing nucleotide triphosphate hydrolases"/>
    <property type="match status" value="1"/>
</dbReference>
<comment type="pathway">
    <text evidence="7">Metabolic intermediate biosynthesis; chorismate biosynthesis; chorismate from D-erythrose 4-phosphate and phosphoenolpyruvate: step 5/7.</text>
</comment>
<keyword evidence="7" id="KW-0963">Cytoplasm</keyword>
<dbReference type="STRING" id="926566.Terro_3243"/>
<dbReference type="InterPro" id="IPR027417">
    <property type="entry name" value="P-loop_NTPase"/>
</dbReference>
<dbReference type="GO" id="GO:0000287">
    <property type="term" value="F:magnesium ion binding"/>
    <property type="evidence" value="ECO:0007669"/>
    <property type="project" value="UniProtKB-UniRule"/>
</dbReference>
<evidence type="ECO:0000256" key="1">
    <source>
        <dbReference type="ARBA" id="ARBA00022605"/>
    </source>
</evidence>
<dbReference type="PANTHER" id="PTHR21087:SF16">
    <property type="entry name" value="SHIKIMATE KINASE 1, CHLOROPLASTIC"/>
    <property type="match status" value="1"/>
</dbReference>
<dbReference type="HOGENOM" id="CLU_057607_4_3_0"/>
<evidence type="ECO:0000256" key="2">
    <source>
        <dbReference type="ARBA" id="ARBA00022679"/>
    </source>
</evidence>
<keyword evidence="3 7" id="KW-0547">Nucleotide-binding</keyword>